<evidence type="ECO:0000256" key="2">
    <source>
        <dbReference type="SAM" id="SignalP"/>
    </source>
</evidence>
<feature type="chain" id="PRO_5045692654" evidence="2">
    <location>
        <begin position="24"/>
        <end position="193"/>
    </location>
</feature>
<dbReference type="InterPro" id="IPR011250">
    <property type="entry name" value="OMP/PagP_B-barrel"/>
</dbReference>
<dbReference type="InterPro" id="IPR027385">
    <property type="entry name" value="Beta-barrel_OMP"/>
</dbReference>
<dbReference type="PROSITE" id="PS51257">
    <property type="entry name" value="PROKAR_LIPOPROTEIN"/>
    <property type="match status" value="1"/>
</dbReference>
<reference evidence="5" key="1">
    <citation type="journal article" date="2019" name="Int. J. Syst. Evol. Microbiol.">
        <title>The Global Catalogue of Microorganisms (GCM) 10K type strain sequencing project: providing services to taxonomists for standard genome sequencing and annotation.</title>
        <authorList>
            <consortium name="The Broad Institute Genomics Platform"/>
            <consortium name="The Broad Institute Genome Sequencing Center for Infectious Disease"/>
            <person name="Wu L."/>
            <person name="Ma J."/>
        </authorList>
    </citation>
    <scope>NUCLEOTIDE SEQUENCE [LARGE SCALE GENOMIC DNA]</scope>
    <source>
        <strain evidence="5">CGMCC 1.13587</strain>
    </source>
</reference>
<accession>A0ABW0SZV0</accession>
<keyword evidence="1 2" id="KW-0732">Signal</keyword>
<dbReference type="RefSeq" id="WP_377328298.1">
    <property type="nucleotide sequence ID" value="NZ_JBHSNG010000017.1"/>
</dbReference>
<evidence type="ECO:0000313" key="5">
    <source>
        <dbReference type="Proteomes" id="UP001596111"/>
    </source>
</evidence>
<sequence length="193" mass="20619">MNKQFQITAFAVVLAAASSCAFATDPGAFFVNGNLGQSHYQDKGFSDRTDVSTAVRAGYSWQSNVVDFGVEAGYVDLGNARGTVTAGNFNANYSAQGKGPLLGIDLKYKFVSKWFVSGRLGYFRSTLVENISGLGSQNFSGDGGYVGVGTGYDITPHFSLGASYDNYHGRVKYTGTSYADNIGVLSGFAEYRF</sequence>
<evidence type="ECO:0000256" key="1">
    <source>
        <dbReference type="ARBA" id="ARBA00022729"/>
    </source>
</evidence>
<evidence type="ECO:0000259" key="3">
    <source>
        <dbReference type="Pfam" id="PF13505"/>
    </source>
</evidence>
<dbReference type="SUPFAM" id="SSF56925">
    <property type="entry name" value="OMPA-like"/>
    <property type="match status" value="1"/>
</dbReference>
<gene>
    <name evidence="4" type="ORF">ACFPPB_14480</name>
</gene>
<dbReference type="Pfam" id="PF13505">
    <property type="entry name" value="OMP_b-brl"/>
    <property type="match status" value="1"/>
</dbReference>
<keyword evidence="5" id="KW-1185">Reference proteome</keyword>
<dbReference type="EMBL" id="JBHSNG010000017">
    <property type="protein sequence ID" value="MFC5582323.1"/>
    <property type="molecule type" value="Genomic_DNA"/>
</dbReference>
<dbReference type="Proteomes" id="UP001596111">
    <property type="component" value="Unassembled WGS sequence"/>
</dbReference>
<proteinExistence type="predicted"/>
<evidence type="ECO:0000313" key="4">
    <source>
        <dbReference type="EMBL" id="MFC5582323.1"/>
    </source>
</evidence>
<comment type="caution">
    <text evidence="4">The sequence shown here is derived from an EMBL/GenBank/DDBJ whole genome shotgun (WGS) entry which is preliminary data.</text>
</comment>
<organism evidence="4 5">
    <name type="scientific">Rhodanobacter terrae</name>
    <dbReference type="NCBI Taxonomy" id="418647"/>
    <lineage>
        <taxon>Bacteria</taxon>
        <taxon>Pseudomonadati</taxon>
        <taxon>Pseudomonadota</taxon>
        <taxon>Gammaproteobacteria</taxon>
        <taxon>Lysobacterales</taxon>
        <taxon>Rhodanobacteraceae</taxon>
        <taxon>Rhodanobacter</taxon>
    </lineage>
</organism>
<feature type="signal peptide" evidence="2">
    <location>
        <begin position="1"/>
        <end position="23"/>
    </location>
</feature>
<feature type="domain" description="Outer membrane protein beta-barrel" evidence="3">
    <location>
        <begin position="9"/>
        <end position="171"/>
    </location>
</feature>
<dbReference type="Gene3D" id="2.40.160.20">
    <property type="match status" value="1"/>
</dbReference>
<protein>
    <submittedName>
        <fullName evidence="4">Outer membrane beta-barrel protein</fullName>
    </submittedName>
</protein>
<name>A0ABW0SZV0_9GAMM</name>